<sequence>MKRALFGAVSSVLLLTACGGGNEIQSIETPADPAALVFSYPADAQRNVSPVADVVLRFSESVDLDSVADNVVVRQADFQLPFTVESVDGGRSVVLRFSESLAQGADFEVVFERPVITASGAEIANPVRGNNDQAGIQFSTRAGLTGIAGLDSTSEQFSIRSVVPADGTPFEPSDLAAFRLELSQAIDPSWREKGGSIRLLDQDGSEVPVNVLINNRLITVDPCTTSTERGCGSPDDQLIGGQAYTLEITDLASLSGQRLNQSQTFRVRETEPTAVQFQNATDPGVTEGGPVIKSRLNDQAVNGIVLNSVLQGTTDQSESLGSLFTELAFAPTFEADEALPLRIPRGSRLLGSSLPVRVNGTVPIIDEETQALQRTGDINVVMVSDATGYLLPNPYTDNQAAPKHVRLFMDVAMNTERPQPNASLSQNLLHVELVGIALVEDGILTIDALSIVEPNLLGQEVTDATVAFQIQADTDVDVQFEAIQQRLEDTQGPQLVSWQPGPDEVFPGDRDQIQRPGDPVSLFYDEPLLPASAEQGITVFEGGVEVPARVQVDGTAVTVNPLGGLKHGVPYTIAVGGELTDVAGNSVVSQSLEFELPDLGGNSVARVSPLPLTTYPGYPCVTTGVNLQADNHGQCLDDAPGGPLGDVLPITRIPSDRPIVVVFSNSIDLSTVRLGETFTVERLNESGSAAETVAGRLELSHQRIRFFPDEPWQPGAAYRYTLRSNTVGDCTAAICSEDGLPIQTDLLVDPSDVGGPDLEIAFRGKDPIRAVYTPLRNLPVRDVNSNYEVDCGSLGSTECLEPFDHEADPLNAGEFLPSENAAKLVVRENENASALGIPLRANVGCSPGESCPRNKFIYQTFALNTEVVGPVDPSDPESGVRVLLYPTQLAATSLSVFLDVFGEQATGPTILRMRYEPRTEDNPEGLIPGRIFEGPDGGTRFETVAQLYLDGPNLSLPAAQLLEHDLYSKEITLKLEGPIRFFDDGRMQVTLLSVEAIPLDVNVDIVLPLVGDVPVLGDLLNLVTDDLLTEVGNVVDGLLCLLDPNCDEPRQAEGTVNIPLEIPAGGINLNFVSFPIKQLPVETNGR</sequence>
<dbReference type="PATRIC" id="fig|225937.3.peg.4305"/>
<dbReference type="HOGENOM" id="CLU_278074_0_0_6"/>
<keyword evidence="1" id="KW-0732">Signal</keyword>
<evidence type="ECO:0000313" key="4">
    <source>
        <dbReference type="Proteomes" id="UP000007077"/>
    </source>
</evidence>
<feature type="domain" description="SbsA Ig-like" evidence="2">
    <location>
        <begin position="514"/>
        <end position="589"/>
    </location>
</feature>
<dbReference type="PROSITE" id="PS51257">
    <property type="entry name" value="PROKAR_LIPOPROTEIN"/>
    <property type="match status" value="1"/>
</dbReference>
<gene>
    <name evidence="3" type="ordered locus">HP15_p187g78</name>
</gene>
<dbReference type="InterPro" id="IPR032812">
    <property type="entry name" value="SbsA_Ig"/>
</dbReference>
<geneLocation type="plasmid" evidence="3 4">
    <name>pHP-187</name>
</geneLocation>
<reference evidence="4" key="2">
    <citation type="submission" date="2010-02" db="EMBL/GenBank/DDBJ databases">
        <title>Complete genome sequence of Marinobacter adhaerens type strain (HP15).</title>
        <authorList>
            <person name="Gaerdes A.A.M."/>
            <person name="Kaeppel E."/>
            <person name="Shezad A."/>
            <person name="Seebah S."/>
            <person name="Teeling H."/>
            <person name="Yarza P."/>
            <person name="Gloeckner F.O."/>
            <person name="Ullrich M.S."/>
        </authorList>
    </citation>
    <scope>NUCLEOTIDE SEQUENCE [LARGE SCALE GENOMIC DNA]</scope>
    <source>
        <strain evidence="4">DSM 23420 / HP15</strain>
        <plasmid evidence="4">Plasmid pHP-187</plasmid>
    </source>
</reference>
<evidence type="ECO:0000313" key="3">
    <source>
        <dbReference type="EMBL" id="ADQ00075.1"/>
    </source>
</evidence>
<evidence type="ECO:0000256" key="1">
    <source>
        <dbReference type="ARBA" id="ARBA00022729"/>
    </source>
</evidence>
<feature type="domain" description="SbsA Ig-like" evidence="2">
    <location>
        <begin position="33"/>
        <end position="140"/>
    </location>
</feature>
<dbReference type="EMBL" id="CP001980">
    <property type="protein sequence ID" value="ADQ00075.1"/>
    <property type="molecule type" value="Genomic_DNA"/>
</dbReference>
<dbReference type="AlphaFoldDB" id="E4PS40"/>
<protein>
    <recommendedName>
        <fullName evidence="2">SbsA Ig-like domain-containing protein</fullName>
    </recommendedName>
</protein>
<accession>E4PS40</accession>
<organism evidence="3 4">
    <name type="scientific">Marinobacter adhaerens (strain DSM 23420 / HP15)</name>
    <dbReference type="NCBI Taxonomy" id="225937"/>
    <lineage>
        <taxon>Bacteria</taxon>
        <taxon>Pseudomonadati</taxon>
        <taxon>Pseudomonadota</taxon>
        <taxon>Gammaproteobacteria</taxon>
        <taxon>Pseudomonadales</taxon>
        <taxon>Marinobacteraceae</taxon>
        <taxon>Marinobacter</taxon>
    </lineage>
</organism>
<reference evidence="3 4" key="1">
    <citation type="journal article" date="2010" name="Stand. Genomic Sci.">
        <title>Complete genome sequence of Marinobacter adhaerens type strain (HP15), a diatom-interacting marine microorganism.</title>
        <authorList>
            <person name="Gardes A."/>
            <person name="Kaeppel E."/>
            <person name="Shehzad A."/>
            <person name="Seebah S."/>
            <person name="Teeling H."/>
            <person name="Yarza P."/>
            <person name="Glockner F.O."/>
            <person name="Grossart H.P."/>
            <person name="Ullrich M.S."/>
        </authorList>
    </citation>
    <scope>NUCLEOTIDE SEQUENCE [LARGE SCALE GENOMIC DNA]</scope>
    <source>
        <strain evidence="4">DSM 23420 / HP15</strain>
        <plasmid evidence="4">Plasmid pHP-187</plasmid>
    </source>
</reference>
<proteinExistence type="predicted"/>
<name>E4PS40_MARAH</name>
<evidence type="ECO:0000259" key="2">
    <source>
        <dbReference type="Pfam" id="PF13205"/>
    </source>
</evidence>
<keyword evidence="3" id="KW-0614">Plasmid</keyword>
<dbReference type="KEGG" id="mad:HP15_p187g78"/>
<dbReference type="Proteomes" id="UP000007077">
    <property type="component" value="Plasmid pHP-187"/>
</dbReference>
<dbReference type="RefSeq" id="WP_014579364.1">
    <property type="nucleotide sequence ID" value="NC_017507.1"/>
</dbReference>
<dbReference type="Pfam" id="PF13205">
    <property type="entry name" value="Big_5"/>
    <property type="match status" value="2"/>
</dbReference>